<sequence>MTSKNLMPLPNKGKADIWVYHTIFDSQKFHSMFSSNAVYITILREPLSQLKSVWNYYKLSKKFNISEEGTDGIAKFLDNPGKYDMACGHGARYPFCFTRNSVAVDLGFSMQENMDTPSLEDQVQRQHKSKAFVRQIEEHFSLVMIMEHFDESLVLLKREMCWTLKDILYYVANTRSYTWRQHNLPKLQKEQHKQWSYVDYALYEYFNTSLWNKIGQADNDFNGELGFFRHVNAKMKKHCDHLLRGEACSVYGSVLKINESRWSPGFDIGREDCELIKRTVQCHFALQAERAIRAVGEHQHIDPSKYQGSRHRNNEFMDSVKPYCVYCNPQISYCSMFDYLTHFYIDGLIQETKYSILRERFFPYSQQNCYMKQTVLYPDD</sequence>
<evidence type="ECO:0000256" key="6">
    <source>
        <dbReference type="ARBA" id="ARBA00022989"/>
    </source>
</evidence>
<accession>A0A9J7LVT0</accession>
<dbReference type="GO" id="GO:0001733">
    <property type="term" value="F:galactosylceramide sulfotransferase activity"/>
    <property type="evidence" value="ECO:0007669"/>
    <property type="project" value="InterPro"/>
</dbReference>
<evidence type="ECO:0000313" key="10">
    <source>
        <dbReference type="Proteomes" id="UP000001554"/>
    </source>
</evidence>
<dbReference type="AlphaFoldDB" id="A0A9J7LVT0"/>
<dbReference type="Gene3D" id="3.40.50.300">
    <property type="entry name" value="P-loop containing nucleotide triphosphate hydrolases"/>
    <property type="match status" value="1"/>
</dbReference>
<organism evidence="10 11">
    <name type="scientific">Branchiostoma floridae</name>
    <name type="common">Florida lancelet</name>
    <name type="synonym">Amphioxus</name>
    <dbReference type="NCBI Taxonomy" id="7739"/>
    <lineage>
        <taxon>Eukaryota</taxon>
        <taxon>Metazoa</taxon>
        <taxon>Chordata</taxon>
        <taxon>Cephalochordata</taxon>
        <taxon>Leptocardii</taxon>
        <taxon>Amphioxiformes</taxon>
        <taxon>Branchiostomatidae</taxon>
        <taxon>Branchiostoma</taxon>
    </lineage>
</organism>
<keyword evidence="10" id="KW-1185">Reference proteome</keyword>
<dbReference type="GO" id="GO:0000139">
    <property type="term" value="C:Golgi membrane"/>
    <property type="evidence" value="ECO:0007669"/>
    <property type="project" value="UniProtKB-SubCell"/>
</dbReference>
<evidence type="ECO:0000256" key="9">
    <source>
        <dbReference type="ARBA" id="ARBA00023180"/>
    </source>
</evidence>
<proteinExistence type="inferred from homology"/>
<keyword evidence="7" id="KW-0333">Golgi apparatus</keyword>
<gene>
    <name evidence="11" type="primary">LOC118424597</name>
</gene>
<keyword evidence="9" id="KW-0325">Glycoprotein</keyword>
<evidence type="ECO:0000256" key="8">
    <source>
        <dbReference type="ARBA" id="ARBA00023136"/>
    </source>
</evidence>
<dbReference type="OMA" id="CHFALQA"/>
<dbReference type="PANTHER" id="PTHR14647:SF87">
    <property type="entry name" value="PUTATIVE-RELATED"/>
    <property type="match status" value="1"/>
</dbReference>
<dbReference type="Proteomes" id="UP000001554">
    <property type="component" value="Chromosome 10"/>
</dbReference>
<dbReference type="GeneID" id="118424597"/>
<evidence type="ECO:0000256" key="7">
    <source>
        <dbReference type="ARBA" id="ARBA00023034"/>
    </source>
</evidence>
<keyword evidence="3" id="KW-0808">Transferase</keyword>
<name>A0A9J7LVT0_BRAFL</name>
<reference evidence="10" key="1">
    <citation type="journal article" date="2020" name="Nat. Ecol. Evol.">
        <title>Deeply conserved synteny resolves early events in vertebrate evolution.</title>
        <authorList>
            <person name="Simakov O."/>
            <person name="Marletaz F."/>
            <person name="Yue J.X."/>
            <person name="O'Connell B."/>
            <person name="Jenkins J."/>
            <person name="Brandt A."/>
            <person name="Calef R."/>
            <person name="Tung C.H."/>
            <person name="Huang T.K."/>
            <person name="Schmutz J."/>
            <person name="Satoh N."/>
            <person name="Yu J.K."/>
            <person name="Putnam N.H."/>
            <person name="Green R.E."/>
            <person name="Rokhsar D.S."/>
        </authorList>
    </citation>
    <scope>NUCLEOTIDE SEQUENCE [LARGE SCALE GENOMIC DNA]</scope>
    <source>
        <strain evidence="10">S238N-H82</strain>
    </source>
</reference>
<dbReference type="GO" id="GO:0009247">
    <property type="term" value="P:glycolipid biosynthetic process"/>
    <property type="evidence" value="ECO:0007669"/>
    <property type="project" value="InterPro"/>
</dbReference>
<protein>
    <submittedName>
        <fullName evidence="11">Galactosylceramide sulfotransferase-like</fullName>
    </submittedName>
</protein>
<evidence type="ECO:0000256" key="3">
    <source>
        <dbReference type="ARBA" id="ARBA00022679"/>
    </source>
</evidence>
<keyword evidence="5" id="KW-0735">Signal-anchor</keyword>
<evidence type="ECO:0000256" key="5">
    <source>
        <dbReference type="ARBA" id="ARBA00022968"/>
    </source>
</evidence>
<dbReference type="PANTHER" id="PTHR14647">
    <property type="entry name" value="GALACTOSE-3-O-SULFOTRANSFERASE"/>
    <property type="match status" value="1"/>
</dbReference>
<dbReference type="InterPro" id="IPR027417">
    <property type="entry name" value="P-loop_NTPase"/>
</dbReference>
<dbReference type="InterPro" id="IPR009729">
    <property type="entry name" value="Gal-3-0_sulfotransfrase"/>
</dbReference>
<evidence type="ECO:0000256" key="1">
    <source>
        <dbReference type="ARBA" id="ARBA00004323"/>
    </source>
</evidence>
<comment type="similarity">
    <text evidence="2">Belongs to the galactose-3-O-sulfotransferase family.</text>
</comment>
<dbReference type="Pfam" id="PF06990">
    <property type="entry name" value="Gal-3-0_sulfotr"/>
    <property type="match status" value="1"/>
</dbReference>
<dbReference type="KEGG" id="bfo:118424597"/>
<dbReference type="GO" id="GO:0008146">
    <property type="term" value="F:sulfotransferase activity"/>
    <property type="evidence" value="ECO:0000318"/>
    <property type="project" value="GO_Central"/>
</dbReference>
<dbReference type="RefSeq" id="XP_035689130.1">
    <property type="nucleotide sequence ID" value="XM_035833237.1"/>
</dbReference>
<reference evidence="11" key="2">
    <citation type="submission" date="2025-08" db="UniProtKB">
        <authorList>
            <consortium name="RefSeq"/>
        </authorList>
    </citation>
    <scope>IDENTIFICATION</scope>
    <source>
        <strain evidence="11">S238N-H82</strain>
        <tissue evidence="11">Testes</tissue>
    </source>
</reference>
<evidence type="ECO:0000256" key="4">
    <source>
        <dbReference type="ARBA" id="ARBA00022692"/>
    </source>
</evidence>
<evidence type="ECO:0000313" key="11">
    <source>
        <dbReference type="RefSeq" id="XP_035689130.1"/>
    </source>
</evidence>
<keyword evidence="4" id="KW-0812">Transmembrane</keyword>
<comment type="subcellular location">
    <subcellularLocation>
        <location evidence="1">Golgi apparatus membrane</location>
        <topology evidence="1">Single-pass type II membrane protein</topology>
    </subcellularLocation>
</comment>
<keyword evidence="8" id="KW-0472">Membrane</keyword>
<dbReference type="OrthoDB" id="514299at2759"/>
<evidence type="ECO:0000256" key="2">
    <source>
        <dbReference type="ARBA" id="ARBA00008124"/>
    </source>
</evidence>
<keyword evidence="6" id="KW-1133">Transmembrane helix</keyword>